<evidence type="ECO:0000313" key="1">
    <source>
        <dbReference type="EMBL" id="QOX62864.1"/>
    </source>
</evidence>
<dbReference type="Proteomes" id="UP000594014">
    <property type="component" value="Chromosome"/>
</dbReference>
<sequence length="687" mass="78143">MDAFTVRQKFILSSLIEKGPLSIKDLSQQIDVSDRTIMRELATINDWLKKHKLHIFKNGDNLVIRGNQSDLEAIRKRFDGIPPLWLLTQEQRQVLITAQLLLSKEPIKSAYFGSQFNVVEGTIIFYLDKIESWLRTKNLKLIRRRGYGLEIIGSDWSKRNAFAELLYNYKSISELLAFLYEDNNDYSLHAFFEVTFGKKLVASVKGMMKQLYSESRMLKDNDVDNFSTFIHLLLAIERTRSNMPIELPEDIVKDTLFMNDFSIIKDLKNVLHENEIELPESELAYLAIHLMEDRNIYSDDTIPKELGFDLEDAVHEIVSITSKRLNIPIACDNQLISGLGQHINPALYRLTMGLEVRNPIINDIKEYYKELYEAVDYACKVVFSKYNLILPTNEVGYVTMHIGAAIERHHGIESKLRVLVICPNGISTVKILCGKLKSKFPEIDEVDACSLREMDEKIKENYDIVLSTVDVSKKSASEILFISPFLPSKDIEKVGVLIKNKMGEGSGLKKSRPAGFYAANAEAEAEADFDAADKMFQNFKLKTVASDDIRSTIREIILELSDAGVIAGPERVENQILKRESKGSVVIPGSHVALVHIRTEEIDAPFVGVFRLEHYIQMKSAGFSVENVDTILVMLARKNEKDFILEMLGKISASLVESEQVINVLRLGDIADIRNELIEIINREERL</sequence>
<reference evidence="1" key="1">
    <citation type="submission" date="2019-08" db="EMBL/GenBank/DDBJ databases">
        <title>Genome sequence of Clostridiales bacterium MT110.</title>
        <authorList>
            <person name="Cao J."/>
        </authorList>
    </citation>
    <scope>NUCLEOTIDE SEQUENCE</scope>
    <source>
        <strain evidence="1">MT110</strain>
    </source>
</reference>
<evidence type="ECO:0000313" key="2">
    <source>
        <dbReference type="Proteomes" id="UP000594014"/>
    </source>
</evidence>
<protein>
    <submittedName>
        <fullName evidence="1">PRD domain-containing protein</fullName>
    </submittedName>
</protein>
<gene>
    <name evidence="1" type="ORF">FRZ06_05660</name>
</gene>
<organism evidence="1 2">
    <name type="scientific">Anoxybacterium hadale</name>
    <dbReference type="NCBI Taxonomy" id="3408580"/>
    <lineage>
        <taxon>Bacteria</taxon>
        <taxon>Bacillati</taxon>
        <taxon>Bacillota</taxon>
        <taxon>Clostridia</taxon>
        <taxon>Peptostreptococcales</taxon>
        <taxon>Anaerovoracaceae</taxon>
        <taxon>Anoxybacterium</taxon>
    </lineage>
</organism>
<name>A0ACD1A937_9FIRM</name>
<accession>A0ACD1A937</accession>
<proteinExistence type="predicted"/>
<dbReference type="EMBL" id="CP042469">
    <property type="protein sequence ID" value="QOX62864.1"/>
    <property type="molecule type" value="Genomic_DNA"/>
</dbReference>
<keyword evidence="2" id="KW-1185">Reference proteome</keyword>